<name>A0ABW3MFN9_9PSEU</name>
<evidence type="ECO:0000313" key="3">
    <source>
        <dbReference type="Proteomes" id="UP001597045"/>
    </source>
</evidence>
<proteinExistence type="predicted"/>
<dbReference type="InterPro" id="IPR002509">
    <property type="entry name" value="NODB_dom"/>
</dbReference>
<dbReference type="EC" id="3.-.-.-" evidence="2"/>
<dbReference type="PANTHER" id="PTHR10587">
    <property type="entry name" value="GLYCOSYL TRANSFERASE-RELATED"/>
    <property type="match status" value="1"/>
</dbReference>
<dbReference type="InterPro" id="IPR011330">
    <property type="entry name" value="Glyco_hydro/deAcase_b/a-brl"/>
</dbReference>
<sequence length="212" mass="23740">LVELLLDPPTVRLEQRPAPKIGPAKPVYKVETTDPVVFLTIDDGAHRDPAMADVLKRNGIRATFFLTEVYAKRDPDFFRRLRDDTGSVIENHTATHVNLKGQPGVFQANEINPVSDRYQQWFGARPTLFRAPYGNSDDATLQAAGEAGARYVVNWGSEVVDGQVRFSGPQEFRPGSIVLMHFRDTFEKDVNAFVAQARKNGLRPALLTDYLK</sequence>
<reference evidence="3" key="1">
    <citation type="journal article" date="2019" name="Int. J. Syst. Evol. Microbiol.">
        <title>The Global Catalogue of Microorganisms (GCM) 10K type strain sequencing project: providing services to taxonomists for standard genome sequencing and annotation.</title>
        <authorList>
            <consortium name="The Broad Institute Genomics Platform"/>
            <consortium name="The Broad Institute Genome Sequencing Center for Infectious Disease"/>
            <person name="Wu L."/>
            <person name="Ma J."/>
        </authorList>
    </citation>
    <scope>NUCLEOTIDE SEQUENCE [LARGE SCALE GENOMIC DNA]</scope>
    <source>
        <strain evidence="3">JCM 31486</strain>
    </source>
</reference>
<organism evidence="2 3">
    <name type="scientific">Kibdelosporangium lantanae</name>
    <dbReference type="NCBI Taxonomy" id="1497396"/>
    <lineage>
        <taxon>Bacteria</taxon>
        <taxon>Bacillati</taxon>
        <taxon>Actinomycetota</taxon>
        <taxon>Actinomycetes</taxon>
        <taxon>Pseudonocardiales</taxon>
        <taxon>Pseudonocardiaceae</taxon>
        <taxon>Kibdelosporangium</taxon>
    </lineage>
</organism>
<dbReference type="SUPFAM" id="SSF88713">
    <property type="entry name" value="Glycoside hydrolase/deacetylase"/>
    <property type="match status" value="1"/>
</dbReference>
<gene>
    <name evidence="2" type="ORF">ACFQ1S_30030</name>
</gene>
<evidence type="ECO:0000259" key="1">
    <source>
        <dbReference type="PROSITE" id="PS51677"/>
    </source>
</evidence>
<feature type="domain" description="NodB homology" evidence="1">
    <location>
        <begin position="35"/>
        <end position="212"/>
    </location>
</feature>
<dbReference type="Pfam" id="PF01522">
    <property type="entry name" value="Polysacc_deac_1"/>
    <property type="match status" value="1"/>
</dbReference>
<dbReference type="Gene3D" id="3.20.20.370">
    <property type="entry name" value="Glycoside hydrolase/deacetylase"/>
    <property type="match status" value="1"/>
</dbReference>
<evidence type="ECO:0000313" key="2">
    <source>
        <dbReference type="EMBL" id="MFD1049472.1"/>
    </source>
</evidence>
<dbReference type="InterPro" id="IPR050248">
    <property type="entry name" value="Polysacc_deacetylase_ArnD"/>
</dbReference>
<accession>A0ABW3MFN9</accession>
<feature type="non-terminal residue" evidence="2">
    <location>
        <position position="1"/>
    </location>
</feature>
<dbReference type="PROSITE" id="PS51677">
    <property type="entry name" value="NODB"/>
    <property type="match status" value="1"/>
</dbReference>
<dbReference type="PANTHER" id="PTHR10587:SF134">
    <property type="entry name" value="SECRETED PROTEIN"/>
    <property type="match status" value="1"/>
</dbReference>
<protein>
    <submittedName>
        <fullName evidence="2">Polysaccharide deacetylase family protein</fullName>
        <ecNumber evidence="2">3.-.-.-</ecNumber>
    </submittedName>
</protein>
<comment type="caution">
    <text evidence="2">The sequence shown here is derived from an EMBL/GenBank/DDBJ whole genome shotgun (WGS) entry which is preliminary data.</text>
</comment>
<keyword evidence="3" id="KW-1185">Reference proteome</keyword>
<dbReference type="EMBL" id="JBHTIS010002200">
    <property type="protein sequence ID" value="MFD1049472.1"/>
    <property type="molecule type" value="Genomic_DNA"/>
</dbReference>
<dbReference type="Proteomes" id="UP001597045">
    <property type="component" value="Unassembled WGS sequence"/>
</dbReference>
<dbReference type="CDD" id="cd10917">
    <property type="entry name" value="CE4_NodB_like_6s_7s"/>
    <property type="match status" value="1"/>
</dbReference>
<dbReference type="GO" id="GO:0016787">
    <property type="term" value="F:hydrolase activity"/>
    <property type="evidence" value="ECO:0007669"/>
    <property type="project" value="UniProtKB-KW"/>
</dbReference>
<keyword evidence="2" id="KW-0378">Hydrolase</keyword>